<feature type="transmembrane region" description="Helical" evidence="6">
    <location>
        <begin position="165"/>
        <end position="192"/>
    </location>
</feature>
<evidence type="ECO:0000256" key="2">
    <source>
        <dbReference type="ARBA" id="ARBA00008432"/>
    </source>
</evidence>
<feature type="transmembrane region" description="Helical" evidence="6">
    <location>
        <begin position="317"/>
        <end position="339"/>
    </location>
</feature>
<feature type="transmembrane region" description="Helical" evidence="6">
    <location>
        <begin position="383"/>
        <end position="406"/>
    </location>
</feature>
<feature type="transmembrane region" description="Helical" evidence="6">
    <location>
        <begin position="292"/>
        <end position="310"/>
    </location>
</feature>
<evidence type="ECO:0000256" key="6">
    <source>
        <dbReference type="SAM" id="Phobius"/>
    </source>
</evidence>
<feature type="transmembrane region" description="Helical" evidence="6">
    <location>
        <begin position="247"/>
        <end position="272"/>
    </location>
</feature>
<comment type="similarity">
    <text evidence="2">Belongs to the major facilitator superfamily. Nitrate/nitrite porter (TC 2.A.1.8) family.</text>
</comment>
<evidence type="ECO:0000313" key="8">
    <source>
        <dbReference type="Proteomes" id="UP000271587"/>
    </source>
</evidence>
<dbReference type="InterPro" id="IPR036259">
    <property type="entry name" value="MFS_trans_sf"/>
</dbReference>
<feature type="transmembrane region" description="Helical" evidence="6">
    <location>
        <begin position="351"/>
        <end position="371"/>
    </location>
</feature>
<feature type="transmembrane region" description="Helical" evidence="6">
    <location>
        <begin position="412"/>
        <end position="432"/>
    </location>
</feature>
<evidence type="ECO:0000256" key="3">
    <source>
        <dbReference type="ARBA" id="ARBA00022692"/>
    </source>
</evidence>
<dbReference type="InterPro" id="IPR011701">
    <property type="entry name" value="MFS"/>
</dbReference>
<reference evidence="7 8" key="1">
    <citation type="submission" date="2018-11" db="EMBL/GenBank/DDBJ databases">
        <authorList>
            <person name="Kleinhagauer T."/>
            <person name="Glaeser S.P."/>
            <person name="Spergser J."/>
            <person name="Ruckert C."/>
            <person name="Kaempfer P."/>
            <person name="Busse H.-J."/>
        </authorList>
    </citation>
    <scope>NUCLEOTIDE SEQUENCE [LARGE SCALE GENOMIC DNA]</scope>
    <source>
        <strain evidence="7 8">W8</strain>
    </source>
</reference>
<dbReference type="PANTHER" id="PTHR23515">
    <property type="entry name" value="HIGH-AFFINITY NITRATE TRANSPORTER 2.3"/>
    <property type="match status" value="1"/>
</dbReference>
<feature type="transmembrane region" description="Helical" evidence="6">
    <location>
        <begin position="97"/>
        <end position="117"/>
    </location>
</feature>
<dbReference type="Pfam" id="PF07690">
    <property type="entry name" value="MFS_1"/>
    <property type="match status" value="1"/>
</dbReference>
<protein>
    <submittedName>
        <fullName evidence="7">Nitrate/nitrite transporter NarK</fullName>
    </submittedName>
</protein>
<evidence type="ECO:0000256" key="4">
    <source>
        <dbReference type="ARBA" id="ARBA00022989"/>
    </source>
</evidence>
<dbReference type="KEGG" id="cgk:CGERO_04535"/>
<gene>
    <name evidence="7" type="primary">narK</name>
    <name evidence="7" type="ORF">CGERO_04535</name>
</gene>
<dbReference type="InterPro" id="IPR044772">
    <property type="entry name" value="NO3_transporter"/>
</dbReference>
<dbReference type="GO" id="GO:0015112">
    <property type="term" value="F:nitrate transmembrane transporter activity"/>
    <property type="evidence" value="ECO:0007669"/>
    <property type="project" value="InterPro"/>
</dbReference>
<evidence type="ECO:0000313" key="7">
    <source>
        <dbReference type="EMBL" id="AZA11223.1"/>
    </source>
</evidence>
<comment type="subcellular location">
    <subcellularLocation>
        <location evidence="1">Membrane</location>
        <topology evidence="1">Multi-pass membrane protein</topology>
    </subcellularLocation>
</comment>
<dbReference type="EMBL" id="CP033897">
    <property type="protein sequence ID" value="AZA11223.1"/>
    <property type="molecule type" value="Genomic_DNA"/>
</dbReference>
<evidence type="ECO:0000256" key="5">
    <source>
        <dbReference type="ARBA" id="ARBA00023136"/>
    </source>
</evidence>
<dbReference type="SUPFAM" id="SSF103473">
    <property type="entry name" value="MFS general substrate transporter"/>
    <property type="match status" value="1"/>
</dbReference>
<feature type="transmembrane region" description="Helical" evidence="6">
    <location>
        <begin position="204"/>
        <end position="226"/>
    </location>
</feature>
<feature type="transmembrane region" description="Helical" evidence="6">
    <location>
        <begin position="123"/>
        <end position="144"/>
    </location>
</feature>
<name>A0A3G6J0B1_9CORY</name>
<dbReference type="AlphaFoldDB" id="A0A3G6J0B1"/>
<keyword evidence="3 6" id="KW-0812">Transmembrane</keyword>
<keyword evidence="8" id="KW-1185">Reference proteome</keyword>
<organism evidence="7 8">
    <name type="scientific">Corynebacterium gerontici</name>
    <dbReference type="NCBI Taxonomy" id="2079234"/>
    <lineage>
        <taxon>Bacteria</taxon>
        <taxon>Bacillati</taxon>
        <taxon>Actinomycetota</taxon>
        <taxon>Actinomycetes</taxon>
        <taxon>Mycobacteriales</taxon>
        <taxon>Corynebacteriaceae</taxon>
        <taxon>Corynebacterium</taxon>
    </lineage>
</organism>
<feature type="transmembrane region" description="Helical" evidence="6">
    <location>
        <begin position="67"/>
        <end position="85"/>
    </location>
</feature>
<feature type="transmembrane region" description="Helical" evidence="6">
    <location>
        <begin position="31"/>
        <end position="55"/>
    </location>
</feature>
<dbReference type="Gene3D" id="1.20.1250.20">
    <property type="entry name" value="MFS general substrate transporter like domains"/>
    <property type="match status" value="1"/>
</dbReference>
<dbReference type="GO" id="GO:0016020">
    <property type="term" value="C:membrane"/>
    <property type="evidence" value="ECO:0007669"/>
    <property type="project" value="UniProtKB-SubCell"/>
</dbReference>
<keyword evidence="5 6" id="KW-0472">Membrane</keyword>
<evidence type="ECO:0000256" key="1">
    <source>
        <dbReference type="ARBA" id="ARBA00004141"/>
    </source>
</evidence>
<proteinExistence type="inferred from homology"/>
<accession>A0A3G6J0B1</accession>
<dbReference type="OrthoDB" id="9771451at2"/>
<dbReference type="CDD" id="cd17341">
    <property type="entry name" value="MFS_NRT2_like"/>
    <property type="match status" value="1"/>
</dbReference>
<keyword evidence="4 6" id="KW-1133">Transmembrane helix</keyword>
<sequence>MTQLRTDGRVLEGWDPEHDETWNKQIAWKTLWISTIVLIIGFATWYLVSAIAPMLNKIGFDLTKSQLYWLTAIPGLSCGIFRLIFMFLPPIIGTRKLVSMSSLLFILPMFGWFFAVQNSDTPYWWLLTLGFISGIGGGVFSGFMPSTGYFFPKRLQGTALGIQAGIGNFGISFIQLVAPWLMGFSLIGLGFVAPQRTEAGEVFVHTPAIIMVPWALIGAVVAWTVLKDVPVKANIRQQIDIFGNKNTWILTVVYLMTFGAFSGFAAQFALLINNVFGEASQFAGQYADLPKGAKYAFLGPLIGALVRAMWGPLCDRFGGAIWTFVGGVGMTIFTALAAFTLNPDEPGDYKWFLIFMLIVFFFTGLGNAGTFKQMPMILPKRQAGGVIGWTGGIAAFGPFICGVLLSMMAPQVFFFGCVVFFAITTALVWIYYARPNAPFPG</sequence>
<dbReference type="RefSeq" id="WP_123933668.1">
    <property type="nucleotide sequence ID" value="NZ_CP033897.1"/>
</dbReference>
<dbReference type="Proteomes" id="UP000271587">
    <property type="component" value="Chromosome"/>
</dbReference>